<dbReference type="AlphaFoldDB" id="A0A4S2KKG0"/>
<sequence>MCSNFATTRRVGGCPSPATVYLRPVSTDRYPISKVICSRRAIVRTVQNVHVSGTFRDTRTRCISSGSRDYQTVPAQLLHPDEISRLRPHKNVWVAVFRALRFFLFPFKSKRVNEVGGIGRDWTCGTQGSIQLNLAAIETRIEGTKISVSHKEVHDAGSGDGGNINRGLGRSKPAKRPESHTVRLNI</sequence>
<comment type="caution">
    <text evidence="2">The sequence shown here is derived from an EMBL/GenBank/DDBJ whole genome shotgun (WGS) entry which is preliminary data.</text>
</comment>
<organism evidence="2 3">
    <name type="scientific">Temnothorax longispinosus</name>
    <dbReference type="NCBI Taxonomy" id="300112"/>
    <lineage>
        <taxon>Eukaryota</taxon>
        <taxon>Metazoa</taxon>
        <taxon>Ecdysozoa</taxon>
        <taxon>Arthropoda</taxon>
        <taxon>Hexapoda</taxon>
        <taxon>Insecta</taxon>
        <taxon>Pterygota</taxon>
        <taxon>Neoptera</taxon>
        <taxon>Endopterygota</taxon>
        <taxon>Hymenoptera</taxon>
        <taxon>Apocrita</taxon>
        <taxon>Aculeata</taxon>
        <taxon>Formicoidea</taxon>
        <taxon>Formicidae</taxon>
        <taxon>Myrmicinae</taxon>
        <taxon>Temnothorax</taxon>
    </lineage>
</organism>
<name>A0A4S2KKG0_9HYME</name>
<feature type="compositionally biased region" description="Basic and acidic residues" evidence="1">
    <location>
        <begin position="175"/>
        <end position="186"/>
    </location>
</feature>
<gene>
    <name evidence="2" type="ORF">DBV15_00848</name>
</gene>
<evidence type="ECO:0000256" key="1">
    <source>
        <dbReference type="SAM" id="MobiDB-lite"/>
    </source>
</evidence>
<accession>A0A4S2KKG0</accession>
<dbReference type="Proteomes" id="UP000310200">
    <property type="component" value="Unassembled WGS sequence"/>
</dbReference>
<protein>
    <submittedName>
        <fullName evidence="2">Uncharacterized protein</fullName>
    </submittedName>
</protein>
<feature type="region of interest" description="Disordered" evidence="1">
    <location>
        <begin position="150"/>
        <end position="186"/>
    </location>
</feature>
<evidence type="ECO:0000313" key="3">
    <source>
        <dbReference type="Proteomes" id="UP000310200"/>
    </source>
</evidence>
<keyword evidence="3" id="KW-1185">Reference proteome</keyword>
<dbReference type="EMBL" id="QBLH01002024">
    <property type="protein sequence ID" value="TGZ50062.1"/>
    <property type="molecule type" value="Genomic_DNA"/>
</dbReference>
<proteinExistence type="predicted"/>
<reference evidence="2 3" key="1">
    <citation type="journal article" date="2019" name="Philos. Trans. R. Soc. Lond., B, Biol. Sci.">
        <title>Ant behaviour and brain gene expression of defending hosts depend on the ecological success of the intruding social parasite.</title>
        <authorList>
            <person name="Kaur R."/>
            <person name="Stoldt M."/>
            <person name="Jongepier E."/>
            <person name="Feldmeyer B."/>
            <person name="Menzel F."/>
            <person name="Bornberg-Bauer E."/>
            <person name="Foitzik S."/>
        </authorList>
    </citation>
    <scope>NUCLEOTIDE SEQUENCE [LARGE SCALE GENOMIC DNA]</scope>
    <source>
        <tissue evidence="2">Whole body</tissue>
    </source>
</reference>
<evidence type="ECO:0000313" key="2">
    <source>
        <dbReference type="EMBL" id="TGZ50062.1"/>
    </source>
</evidence>